<dbReference type="PANTHER" id="PTHR37042:SF4">
    <property type="entry name" value="OUTER MEMBRANE PROTEIN RV1973"/>
    <property type="match status" value="1"/>
</dbReference>
<protein>
    <recommendedName>
        <fullName evidence="6">Mce-associated membrane protein</fullName>
    </recommendedName>
</protein>
<dbReference type="AlphaFoldDB" id="A0A5N0US10"/>
<evidence type="ECO:0000256" key="2">
    <source>
        <dbReference type="ARBA" id="ARBA00023136"/>
    </source>
</evidence>
<evidence type="ECO:0000256" key="1">
    <source>
        <dbReference type="ARBA" id="ARBA00004370"/>
    </source>
</evidence>
<sequence length="158" mass="16299">MKLGAVGAVIVLAAGFSVLAGLNSARSDNAAVADTAATGEVVDQVSAAVKSIFSYDYDNLDRTQRAATNVLVDAAVGQYQASFTAAKQQATEQKLVRSTTIGSIGVQELSGSDARLLLFLNQQTLNTANNQQSSAAACLSVVAKKVDGTWKIASMTAL</sequence>
<dbReference type="PANTHER" id="PTHR37042">
    <property type="entry name" value="OUTER MEMBRANE PROTEIN RV1973"/>
    <property type="match status" value="1"/>
</dbReference>
<dbReference type="GO" id="GO:0016020">
    <property type="term" value="C:membrane"/>
    <property type="evidence" value="ECO:0007669"/>
    <property type="project" value="UniProtKB-SubCell"/>
</dbReference>
<reference evidence="4" key="1">
    <citation type="submission" date="2019-09" db="EMBL/GenBank/DDBJ databases">
        <authorList>
            <person name="Teo W.F.A."/>
            <person name="Duangmal K."/>
        </authorList>
    </citation>
    <scope>NUCLEOTIDE SEQUENCE [LARGE SCALE GENOMIC DNA]</scope>
    <source>
        <strain evidence="4">K81G1</strain>
    </source>
</reference>
<evidence type="ECO:0000313" key="4">
    <source>
        <dbReference type="EMBL" id="KAA9151569.1"/>
    </source>
</evidence>
<feature type="chain" id="PRO_5039194896" description="Mce-associated membrane protein" evidence="3">
    <location>
        <begin position="21"/>
        <end position="158"/>
    </location>
</feature>
<dbReference type="EMBL" id="VMNW02000100">
    <property type="protein sequence ID" value="KAA9151569.1"/>
    <property type="molecule type" value="Genomic_DNA"/>
</dbReference>
<keyword evidence="2" id="KW-0472">Membrane</keyword>
<keyword evidence="5" id="KW-1185">Reference proteome</keyword>
<evidence type="ECO:0008006" key="6">
    <source>
        <dbReference type="Google" id="ProtNLM"/>
    </source>
</evidence>
<organism evidence="4 5">
    <name type="scientific">Amycolatopsis acidicola</name>
    <dbReference type="NCBI Taxonomy" id="2596893"/>
    <lineage>
        <taxon>Bacteria</taxon>
        <taxon>Bacillati</taxon>
        <taxon>Actinomycetota</taxon>
        <taxon>Actinomycetes</taxon>
        <taxon>Pseudonocardiales</taxon>
        <taxon>Pseudonocardiaceae</taxon>
        <taxon>Amycolatopsis</taxon>
    </lineage>
</organism>
<comment type="caution">
    <text evidence="4">The sequence shown here is derived from an EMBL/GenBank/DDBJ whole genome shotgun (WGS) entry which is preliminary data.</text>
</comment>
<dbReference type="Proteomes" id="UP000319769">
    <property type="component" value="Unassembled WGS sequence"/>
</dbReference>
<evidence type="ECO:0000313" key="5">
    <source>
        <dbReference type="Proteomes" id="UP000319769"/>
    </source>
</evidence>
<evidence type="ECO:0000256" key="3">
    <source>
        <dbReference type="SAM" id="SignalP"/>
    </source>
</evidence>
<proteinExistence type="predicted"/>
<gene>
    <name evidence="4" type="ORF">FPZ12_038835</name>
</gene>
<name>A0A5N0US10_9PSEU</name>
<dbReference type="OrthoDB" id="5192320at2"/>
<accession>A0A5N0US10</accession>
<comment type="subcellular location">
    <subcellularLocation>
        <location evidence="1">Membrane</location>
    </subcellularLocation>
</comment>
<feature type="signal peptide" evidence="3">
    <location>
        <begin position="1"/>
        <end position="20"/>
    </location>
</feature>
<keyword evidence="3" id="KW-0732">Signal</keyword>